<dbReference type="Pfam" id="PF06699">
    <property type="entry name" value="PIG-F"/>
    <property type="match status" value="1"/>
</dbReference>
<keyword evidence="7" id="KW-0472">Membrane</keyword>
<evidence type="ECO:0000256" key="6">
    <source>
        <dbReference type="ARBA" id="ARBA00022989"/>
    </source>
</evidence>
<comment type="subcellular location">
    <subcellularLocation>
        <location evidence="1">Endoplasmic reticulum membrane</location>
        <topology evidence="1">Multi-pass membrane protein</topology>
    </subcellularLocation>
</comment>
<dbReference type="GO" id="GO:0005789">
    <property type="term" value="C:endoplasmic reticulum membrane"/>
    <property type="evidence" value="ECO:0007669"/>
    <property type="project" value="UniProtKB-SubCell"/>
</dbReference>
<evidence type="ECO:0000256" key="3">
    <source>
        <dbReference type="ARBA" id="ARBA00022502"/>
    </source>
</evidence>
<reference evidence="8 9" key="2">
    <citation type="submission" date="2019-04" db="EMBL/GenBank/DDBJ databases">
        <title>The genome sequence of big-headed turtle.</title>
        <authorList>
            <person name="Gong S."/>
        </authorList>
    </citation>
    <scope>NUCLEOTIDE SEQUENCE [LARGE SCALE GENOMIC DNA]</scope>
    <source>
        <strain evidence="8">DO16091913</strain>
        <tissue evidence="8">Muscle</tissue>
    </source>
</reference>
<reference evidence="8 9" key="1">
    <citation type="submission" date="2019-04" db="EMBL/GenBank/DDBJ databases">
        <title>Draft genome of the big-headed turtle Platysternon megacephalum.</title>
        <authorList>
            <person name="Gong S."/>
        </authorList>
    </citation>
    <scope>NUCLEOTIDE SEQUENCE [LARGE SCALE GENOMIC DNA]</scope>
    <source>
        <strain evidence="8">DO16091913</strain>
        <tissue evidence="8">Muscle</tissue>
    </source>
</reference>
<dbReference type="UniPathway" id="UPA00196"/>
<keyword evidence="3" id="KW-0337">GPI-anchor biosynthesis</keyword>
<organism evidence="8 9">
    <name type="scientific">Platysternon megacephalum</name>
    <name type="common">big-headed turtle</name>
    <dbReference type="NCBI Taxonomy" id="55544"/>
    <lineage>
        <taxon>Eukaryota</taxon>
        <taxon>Metazoa</taxon>
        <taxon>Chordata</taxon>
        <taxon>Craniata</taxon>
        <taxon>Vertebrata</taxon>
        <taxon>Euteleostomi</taxon>
        <taxon>Archelosauria</taxon>
        <taxon>Testudinata</taxon>
        <taxon>Testudines</taxon>
        <taxon>Cryptodira</taxon>
        <taxon>Durocryptodira</taxon>
        <taxon>Testudinoidea</taxon>
        <taxon>Platysternidae</taxon>
        <taxon>Platysternon</taxon>
    </lineage>
</organism>
<proteinExistence type="predicted"/>
<keyword evidence="5" id="KW-0256">Endoplasmic reticulum</keyword>
<accession>A0A4D9DXF9</accession>
<comment type="pathway">
    <text evidence="2">Glycolipid biosynthesis; glycosylphosphatidylinositol-anchor biosynthesis.</text>
</comment>
<comment type="caution">
    <text evidence="8">The sequence shown here is derived from an EMBL/GenBank/DDBJ whole genome shotgun (WGS) entry which is preliminary data.</text>
</comment>
<evidence type="ECO:0000256" key="4">
    <source>
        <dbReference type="ARBA" id="ARBA00022692"/>
    </source>
</evidence>
<dbReference type="OrthoDB" id="17366at2759"/>
<evidence type="ECO:0000256" key="1">
    <source>
        <dbReference type="ARBA" id="ARBA00004477"/>
    </source>
</evidence>
<name>A0A4D9DXF9_9SAUR</name>
<gene>
    <name evidence="8" type="ORF">DR999_PMT16484</name>
</gene>
<evidence type="ECO:0000313" key="9">
    <source>
        <dbReference type="Proteomes" id="UP000297703"/>
    </source>
</evidence>
<keyword evidence="6" id="KW-1133">Transmembrane helix</keyword>
<keyword evidence="4" id="KW-0812">Transmembrane</keyword>
<dbReference type="GO" id="GO:0006506">
    <property type="term" value="P:GPI anchor biosynthetic process"/>
    <property type="evidence" value="ECO:0007669"/>
    <property type="project" value="UniProtKB-UniPathway"/>
</dbReference>
<evidence type="ECO:0000256" key="7">
    <source>
        <dbReference type="ARBA" id="ARBA00023136"/>
    </source>
</evidence>
<protein>
    <submittedName>
        <fullName evidence="8">Double-stranded RNA-specific editase 1</fullName>
    </submittedName>
</protein>
<evidence type="ECO:0000313" key="8">
    <source>
        <dbReference type="EMBL" id="TFK01325.1"/>
    </source>
</evidence>
<dbReference type="EMBL" id="QXTE01000231">
    <property type="protein sequence ID" value="TFK01325.1"/>
    <property type="molecule type" value="Genomic_DNA"/>
</dbReference>
<evidence type="ECO:0000256" key="2">
    <source>
        <dbReference type="ARBA" id="ARBA00004687"/>
    </source>
</evidence>
<dbReference type="InterPro" id="IPR009580">
    <property type="entry name" value="GPI_biosynthesis_protein_Pig-F"/>
</dbReference>
<keyword evidence="9" id="KW-1185">Reference proteome</keyword>
<sequence>MLGPNIQAWIRVFSKNGAMSIWDNSLQITTMCSIVGAWFGAFPIPLDWDRAWQPGQAEMSQGGQLRDASYFSHDVQWSINEDDRCIFRFHLILFQYFLNNITPVLHSEHKRPVCFQVGETFLPTMEISPLRWNVIAVSTTQLYTRVKYVIVAVE</sequence>
<dbReference type="AlphaFoldDB" id="A0A4D9DXF9"/>
<dbReference type="STRING" id="55544.A0A4D9DXF9"/>
<dbReference type="Proteomes" id="UP000297703">
    <property type="component" value="Unassembled WGS sequence"/>
</dbReference>
<evidence type="ECO:0000256" key="5">
    <source>
        <dbReference type="ARBA" id="ARBA00022824"/>
    </source>
</evidence>